<keyword evidence="1" id="KW-0732">Signal</keyword>
<feature type="signal peptide" evidence="1">
    <location>
        <begin position="1"/>
        <end position="26"/>
    </location>
</feature>
<accession>A0A2T0X4R8</accession>
<keyword evidence="3" id="KW-1185">Reference proteome</keyword>
<evidence type="ECO:0000256" key="1">
    <source>
        <dbReference type="SAM" id="SignalP"/>
    </source>
</evidence>
<dbReference type="Proteomes" id="UP000238392">
    <property type="component" value="Unassembled WGS sequence"/>
</dbReference>
<dbReference type="AlphaFoldDB" id="A0A2T0X4R8"/>
<dbReference type="RefSeq" id="WP_106262216.1">
    <property type="nucleotide sequence ID" value="NZ_PVTQ01000001.1"/>
</dbReference>
<dbReference type="EMBL" id="PVTQ01000001">
    <property type="protein sequence ID" value="PRY93926.1"/>
    <property type="molecule type" value="Genomic_DNA"/>
</dbReference>
<evidence type="ECO:0000313" key="3">
    <source>
        <dbReference type="Proteomes" id="UP000238392"/>
    </source>
</evidence>
<gene>
    <name evidence="2" type="ORF">CLV74_10156</name>
</gene>
<organism evidence="2 3">
    <name type="scientific">Donghicola tyrosinivorans</name>
    <dbReference type="NCBI Taxonomy" id="1652492"/>
    <lineage>
        <taxon>Bacteria</taxon>
        <taxon>Pseudomonadati</taxon>
        <taxon>Pseudomonadota</taxon>
        <taxon>Alphaproteobacteria</taxon>
        <taxon>Rhodobacterales</taxon>
        <taxon>Roseobacteraceae</taxon>
        <taxon>Donghicola</taxon>
    </lineage>
</organism>
<dbReference type="OrthoDB" id="7860354at2"/>
<sequence length="107" mass="11658">MKIFARAAVLCLAVAGCASTNPASTAGTYYSPPWQSGLKTVRPYPDAGSPCYEIARNMVSKDFWDDANMLIGCPKYDQVAIDQQVAGGARVVGYIHHWTMLNVPAYR</sequence>
<feature type="chain" id="PRO_5015709475" evidence="1">
    <location>
        <begin position="27"/>
        <end position="107"/>
    </location>
</feature>
<dbReference type="PROSITE" id="PS51257">
    <property type="entry name" value="PROKAR_LIPOPROTEIN"/>
    <property type="match status" value="1"/>
</dbReference>
<reference evidence="2 3" key="1">
    <citation type="submission" date="2018-03" db="EMBL/GenBank/DDBJ databases">
        <title>Genomic Encyclopedia of Archaeal and Bacterial Type Strains, Phase II (KMG-II): from individual species to whole genera.</title>
        <authorList>
            <person name="Goeker M."/>
        </authorList>
    </citation>
    <scope>NUCLEOTIDE SEQUENCE [LARGE SCALE GENOMIC DNA]</scope>
    <source>
        <strain evidence="2 3">DSM 100212</strain>
    </source>
</reference>
<evidence type="ECO:0000313" key="2">
    <source>
        <dbReference type="EMBL" id="PRY93926.1"/>
    </source>
</evidence>
<protein>
    <submittedName>
        <fullName evidence="2">Uncharacterized protein</fullName>
    </submittedName>
</protein>
<comment type="caution">
    <text evidence="2">The sequence shown here is derived from an EMBL/GenBank/DDBJ whole genome shotgun (WGS) entry which is preliminary data.</text>
</comment>
<proteinExistence type="predicted"/>
<name>A0A2T0X4R8_9RHOB</name>